<evidence type="ECO:0000259" key="6">
    <source>
        <dbReference type="PROSITE" id="PS50931"/>
    </source>
</evidence>
<comment type="similarity">
    <text evidence="1">Belongs to the LysR transcriptional regulatory family.</text>
</comment>
<evidence type="ECO:0000256" key="5">
    <source>
        <dbReference type="ARBA" id="ARBA00023163"/>
    </source>
</evidence>
<gene>
    <name evidence="7" type="ORF">AVO44_07945</name>
</gene>
<keyword evidence="3" id="KW-0238">DNA-binding</keyword>
<dbReference type="GO" id="GO:0003700">
    <property type="term" value="F:DNA-binding transcription factor activity"/>
    <property type="evidence" value="ECO:0007669"/>
    <property type="project" value="InterPro"/>
</dbReference>
<evidence type="ECO:0000313" key="8">
    <source>
        <dbReference type="Proteomes" id="UP000053690"/>
    </source>
</evidence>
<dbReference type="PRINTS" id="PR00039">
    <property type="entry name" value="HTHLYSR"/>
</dbReference>
<name>A0A0X3TZU5_9RHOB</name>
<feature type="domain" description="HTH lysR-type" evidence="6">
    <location>
        <begin position="4"/>
        <end position="61"/>
    </location>
</feature>
<sequence>MIAVTLKQLWYFDALAKQRNFGRAAKACSISQPALSLQIKELEALFGAPLVERLPRDIRLTPLGEDLLEKARQILFSVDELEDLVRASKDPLAGRLRLGIIPTVAPYFLPTIIAALKSKFPKLDLRLREAMTATLIEEIQEGGIDLAVVALPISEPALTEFALFEEEFVLVRMPMDADKPVPSPETLRTMRLLLLGEGHCFRDQALSFCQFGENKPSELMEGSSLSTLVQMVGAGMGVTLIPEMAVELETRSADVSVARFPRARPSRKIGLVWRRTNPLSDQLMQVGAVIRASRDGEV</sequence>
<dbReference type="Proteomes" id="UP000053690">
    <property type="component" value="Unassembled WGS sequence"/>
</dbReference>
<organism evidence="7 8">
    <name type="scientific">Ruegeria profundi</name>
    <dbReference type="NCBI Taxonomy" id="1685378"/>
    <lineage>
        <taxon>Bacteria</taxon>
        <taxon>Pseudomonadati</taxon>
        <taxon>Pseudomonadota</taxon>
        <taxon>Alphaproteobacteria</taxon>
        <taxon>Rhodobacterales</taxon>
        <taxon>Roseobacteraceae</taxon>
        <taxon>Ruegeria</taxon>
    </lineage>
</organism>
<evidence type="ECO:0000256" key="1">
    <source>
        <dbReference type="ARBA" id="ARBA00009437"/>
    </source>
</evidence>
<dbReference type="Gene3D" id="1.10.10.10">
    <property type="entry name" value="Winged helix-like DNA-binding domain superfamily/Winged helix DNA-binding domain"/>
    <property type="match status" value="1"/>
</dbReference>
<dbReference type="PROSITE" id="PS50931">
    <property type="entry name" value="HTH_LYSR"/>
    <property type="match status" value="1"/>
</dbReference>
<evidence type="ECO:0000313" key="7">
    <source>
        <dbReference type="EMBL" id="KUJ80086.1"/>
    </source>
</evidence>
<dbReference type="RefSeq" id="WP_068335033.1">
    <property type="nucleotide sequence ID" value="NZ_LQBP01000003.1"/>
</dbReference>
<dbReference type="FunFam" id="1.10.10.10:FF:000001">
    <property type="entry name" value="LysR family transcriptional regulator"/>
    <property type="match status" value="1"/>
</dbReference>
<keyword evidence="5" id="KW-0804">Transcription</keyword>
<dbReference type="Pfam" id="PF03466">
    <property type="entry name" value="LysR_substrate"/>
    <property type="match status" value="1"/>
</dbReference>
<keyword evidence="4" id="KW-0010">Activator</keyword>
<keyword evidence="8" id="KW-1185">Reference proteome</keyword>
<dbReference type="SUPFAM" id="SSF53850">
    <property type="entry name" value="Periplasmic binding protein-like II"/>
    <property type="match status" value="1"/>
</dbReference>
<dbReference type="EMBL" id="LQBP01000003">
    <property type="protein sequence ID" value="KUJ80086.1"/>
    <property type="molecule type" value="Genomic_DNA"/>
</dbReference>
<dbReference type="GO" id="GO:0032993">
    <property type="term" value="C:protein-DNA complex"/>
    <property type="evidence" value="ECO:0007669"/>
    <property type="project" value="TreeGrafter"/>
</dbReference>
<evidence type="ECO:0000256" key="2">
    <source>
        <dbReference type="ARBA" id="ARBA00023015"/>
    </source>
</evidence>
<comment type="caution">
    <text evidence="7">The sequence shown here is derived from an EMBL/GenBank/DDBJ whole genome shotgun (WGS) entry which is preliminary data.</text>
</comment>
<dbReference type="PANTHER" id="PTHR30346">
    <property type="entry name" value="TRANSCRIPTIONAL DUAL REGULATOR HCAR-RELATED"/>
    <property type="match status" value="1"/>
</dbReference>
<dbReference type="InterPro" id="IPR000847">
    <property type="entry name" value="LysR_HTH_N"/>
</dbReference>
<dbReference type="Pfam" id="PF00126">
    <property type="entry name" value="HTH_1"/>
    <property type="match status" value="1"/>
</dbReference>
<dbReference type="CDD" id="cd08411">
    <property type="entry name" value="PBP2_OxyR"/>
    <property type="match status" value="1"/>
</dbReference>
<dbReference type="GO" id="GO:0003677">
    <property type="term" value="F:DNA binding"/>
    <property type="evidence" value="ECO:0007669"/>
    <property type="project" value="UniProtKB-KW"/>
</dbReference>
<dbReference type="AlphaFoldDB" id="A0A0X3TZU5"/>
<dbReference type="InterPro" id="IPR036388">
    <property type="entry name" value="WH-like_DNA-bd_sf"/>
</dbReference>
<dbReference type="PANTHER" id="PTHR30346:SF26">
    <property type="entry name" value="HYDROGEN PEROXIDE-INDUCIBLE GENES ACTIVATOR"/>
    <property type="match status" value="1"/>
</dbReference>
<dbReference type="OrthoDB" id="9775392at2"/>
<dbReference type="SUPFAM" id="SSF46785">
    <property type="entry name" value="Winged helix' DNA-binding domain"/>
    <property type="match status" value="1"/>
</dbReference>
<dbReference type="InterPro" id="IPR036390">
    <property type="entry name" value="WH_DNA-bd_sf"/>
</dbReference>
<reference evidence="8" key="1">
    <citation type="submission" date="2015-12" db="EMBL/GenBank/DDBJ databases">
        <authorList>
            <person name="Zhang G."/>
            <person name="Stingl U."/>
        </authorList>
    </citation>
    <scope>NUCLEOTIDE SEQUENCE [LARGE SCALE GENOMIC DNA]</scope>
    <source>
        <strain evidence="8">ZGT108</strain>
    </source>
</reference>
<dbReference type="STRING" id="1685378.AVO44_07945"/>
<evidence type="ECO:0000256" key="3">
    <source>
        <dbReference type="ARBA" id="ARBA00023125"/>
    </source>
</evidence>
<protein>
    <submittedName>
        <fullName evidence="7">LysR family transcriptional regulator</fullName>
    </submittedName>
</protein>
<keyword evidence="2" id="KW-0805">Transcription regulation</keyword>
<accession>A0A0X3TZU5</accession>
<evidence type="ECO:0000256" key="4">
    <source>
        <dbReference type="ARBA" id="ARBA00023159"/>
    </source>
</evidence>
<dbReference type="Gene3D" id="3.40.190.10">
    <property type="entry name" value="Periplasmic binding protein-like II"/>
    <property type="match status" value="2"/>
</dbReference>
<proteinExistence type="inferred from homology"/>
<dbReference type="InterPro" id="IPR005119">
    <property type="entry name" value="LysR_subst-bd"/>
</dbReference>